<gene>
    <name evidence="2" type="ORF">M9458_031926</name>
</gene>
<feature type="region of interest" description="Disordered" evidence="1">
    <location>
        <begin position="46"/>
        <end position="65"/>
    </location>
</feature>
<evidence type="ECO:0000256" key="1">
    <source>
        <dbReference type="SAM" id="MobiDB-lite"/>
    </source>
</evidence>
<sequence>ENHSPLRISANEGCGGGNAASLTGEEHPASFQYTQKSITEEIRRLMQEQDSSSMDPPPVKPKKRQ</sequence>
<evidence type="ECO:0000313" key="2">
    <source>
        <dbReference type="EMBL" id="KAL0171615.1"/>
    </source>
</evidence>
<reference evidence="2 3" key="1">
    <citation type="submission" date="2024-05" db="EMBL/GenBank/DDBJ databases">
        <title>Genome sequencing and assembly of Indian major carp, Cirrhinus mrigala (Hamilton, 1822).</title>
        <authorList>
            <person name="Mohindra V."/>
            <person name="Chowdhury L.M."/>
            <person name="Lal K."/>
            <person name="Jena J.K."/>
        </authorList>
    </citation>
    <scope>NUCLEOTIDE SEQUENCE [LARGE SCALE GENOMIC DNA]</scope>
    <source>
        <strain evidence="2">CM1030</strain>
        <tissue evidence="2">Blood</tissue>
    </source>
</reference>
<dbReference type="EMBL" id="JAMKFB020000016">
    <property type="protein sequence ID" value="KAL0171615.1"/>
    <property type="molecule type" value="Genomic_DNA"/>
</dbReference>
<feature type="non-terminal residue" evidence="2">
    <location>
        <position position="1"/>
    </location>
</feature>
<dbReference type="AlphaFoldDB" id="A0ABD0PC71"/>
<dbReference type="Proteomes" id="UP001529510">
    <property type="component" value="Unassembled WGS sequence"/>
</dbReference>
<feature type="region of interest" description="Disordered" evidence="1">
    <location>
        <begin position="1"/>
        <end position="30"/>
    </location>
</feature>
<evidence type="ECO:0000313" key="3">
    <source>
        <dbReference type="Proteomes" id="UP001529510"/>
    </source>
</evidence>
<organism evidence="2 3">
    <name type="scientific">Cirrhinus mrigala</name>
    <name type="common">Mrigala</name>
    <dbReference type="NCBI Taxonomy" id="683832"/>
    <lineage>
        <taxon>Eukaryota</taxon>
        <taxon>Metazoa</taxon>
        <taxon>Chordata</taxon>
        <taxon>Craniata</taxon>
        <taxon>Vertebrata</taxon>
        <taxon>Euteleostomi</taxon>
        <taxon>Actinopterygii</taxon>
        <taxon>Neopterygii</taxon>
        <taxon>Teleostei</taxon>
        <taxon>Ostariophysi</taxon>
        <taxon>Cypriniformes</taxon>
        <taxon>Cyprinidae</taxon>
        <taxon>Labeoninae</taxon>
        <taxon>Labeonini</taxon>
        <taxon>Cirrhinus</taxon>
    </lineage>
</organism>
<name>A0ABD0PC71_CIRMR</name>
<comment type="caution">
    <text evidence="2">The sequence shown here is derived from an EMBL/GenBank/DDBJ whole genome shotgun (WGS) entry which is preliminary data.</text>
</comment>
<accession>A0ABD0PC71</accession>
<proteinExistence type="predicted"/>
<feature type="non-terminal residue" evidence="2">
    <location>
        <position position="65"/>
    </location>
</feature>
<protein>
    <submittedName>
        <fullName evidence="2">Uncharacterized protein</fullName>
    </submittedName>
</protein>
<keyword evidence="3" id="KW-1185">Reference proteome</keyword>